<dbReference type="Proteomes" id="UP000664658">
    <property type="component" value="Unassembled WGS sequence"/>
</dbReference>
<gene>
    <name evidence="1" type="ORF">J2R62_17895</name>
</gene>
<organism evidence="1 2">
    <name type="scientific">Plesiomonas shigelloides</name>
    <name type="common">Aeromonas shigelloides</name>
    <dbReference type="NCBI Taxonomy" id="703"/>
    <lineage>
        <taxon>Bacteria</taxon>
        <taxon>Pseudomonadati</taxon>
        <taxon>Pseudomonadota</taxon>
        <taxon>Gammaproteobacteria</taxon>
        <taxon>Enterobacterales</taxon>
        <taxon>Enterobacteriaceae</taxon>
        <taxon>Plesiomonas</taxon>
    </lineage>
</organism>
<proteinExistence type="predicted"/>
<accession>A0A8I1W8W1</accession>
<dbReference type="RefSeq" id="WP_207542898.1">
    <property type="nucleotide sequence ID" value="NZ_JAFNAA010000190.1"/>
</dbReference>
<evidence type="ECO:0000313" key="1">
    <source>
        <dbReference type="EMBL" id="MBO1110012.1"/>
    </source>
</evidence>
<name>A0A8I1W8W1_PLESH</name>
<dbReference type="EMBL" id="JAFNAA010000190">
    <property type="protein sequence ID" value="MBO1110012.1"/>
    <property type="molecule type" value="Genomic_DNA"/>
</dbReference>
<dbReference type="AlphaFoldDB" id="A0A8I1W8W1"/>
<comment type="caution">
    <text evidence="1">The sequence shown here is derived from an EMBL/GenBank/DDBJ whole genome shotgun (WGS) entry which is preliminary data.</text>
</comment>
<sequence>MGRLKFLIIPEEAGLTRIRVTAHWHPQGAWGLADGVAMFPFQLLIFQGMTETIAKQAEQRAGITVMD</sequence>
<protein>
    <submittedName>
        <fullName evidence="1">Uncharacterized protein</fullName>
    </submittedName>
</protein>
<reference evidence="1" key="1">
    <citation type="submission" date="2021-03" db="EMBL/GenBank/DDBJ databases">
        <title>Plesiomonas shigelloides zfcc0051, isolated from zebrafish feces.</title>
        <authorList>
            <person name="Vanderhoek Z."/>
            <person name="Gaulke C."/>
        </authorList>
    </citation>
    <scope>NUCLEOTIDE SEQUENCE</scope>
    <source>
        <strain evidence="1">Zfcc0051</strain>
    </source>
</reference>
<evidence type="ECO:0000313" key="2">
    <source>
        <dbReference type="Proteomes" id="UP000664658"/>
    </source>
</evidence>